<reference evidence="1" key="1">
    <citation type="journal article" date="2015" name="Nature">
        <title>Complex archaea that bridge the gap between prokaryotes and eukaryotes.</title>
        <authorList>
            <person name="Spang A."/>
            <person name="Saw J.H."/>
            <person name="Jorgensen S.L."/>
            <person name="Zaremba-Niedzwiedzka K."/>
            <person name="Martijn J."/>
            <person name="Lind A.E."/>
            <person name="van Eijk R."/>
            <person name="Schleper C."/>
            <person name="Guy L."/>
            <person name="Ettema T.J."/>
        </authorList>
    </citation>
    <scope>NUCLEOTIDE SEQUENCE</scope>
</reference>
<sequence>MIEKKIEEDPRIRDFIKISSVAMKKFIEWGYREKEDYFQYLKIISMVGKNSENLEKLFIIKSENKFLILTYLTLISWNMDQRKAHLEFFDTYEQRILENLPKFIELKNYNLNNISDLELPEIKNMLKVLYNNLDLMISNGRIVSNSKIMHFLLPNLILPIDNNTLSYLGEKDSVDSFLRIFEFSWKIVKVLDLSKYLGKIKWNTTIPKIIDNIILSIMRERGKKQYLYKRLEKFKKNILNGKKNTEKHRIGENKYAAIPTNILQEIIDEIKNEGTKYFNLKLIEIEEF</sequence>
<proteinExistence type="predicted"/>
<name>A0A0F9P902_9ZZZZ</name>
<evidence type="ECO:0000313" key="1">
    <source>
        <dbReference type="EMBL" id="KKN26584.1"/>
    </source>
</evidence>
<gene>
    <name evidence="1" type="ORF">LCGC14_0873220</name>
</gene>
<dbReference type="EMBL" id="LAZR01002708">
    <property type="protein sequence ID" value="KKN26584.1"/>
    <property type="molecule type" value="Genomic_DNA"/>
</dbReference>
<dbReference type="AlphaFoldDB" id="A0A0F9P902"/>
<comment type="caution">
    <text evidence="1">The sequence shown here is derived from an EMBL/GenBank/DDBJ whole genome shotgun (WGS) entry which is preliminary data.</text>
</comment>
<organism evidence="1">
    <name type="scientific">marine sediment metagenome</name>
    <dbReference type="NCBI Taxonomy" id="412755"/>
    <lineage>
        <taxon>unclassified sequences</taxon>
        <taxon>metagenomes</taxon>
        <taxon>ecological metagenomes</taxon>
    </lineage>
</organism>
<protein>
    <submittedName>
        <fullName evidence="1">Uncharacterized protein</fullName>
    </submittedName>
</protein>
<accession>A0A0F9P902</accession>